<evidence type="ECO:0000313" key="2">
    <source>
        <dbReference type="EMBL" id="MBB2991713.1"/>
    </source>
</evidence>
<comment type="caution">
    <text evidence="2">The sequence shown here is derived from an EMBL/GenBank/DDBJ whole genome shotgun (WGS) entry which is preliminary data.</text>
</comment>
<dbReference type="Proteomes" id="UP000550501">
    <property type="component" value="Unassembled WGS sequence"/>
</dbReference>
<dbReference type="SUPFAM" id="SSF51658">
    <property type="entry name" value="Xylose isomerase-like"/>
    <property type="match status" value="1"/>
</dbReference>
<gene>
    <name evidence="2" type="ORF">FHR72_003203</name>
</gene>
<dbReference type="PANTHER" id="PTHR12110:SF48">
    <property type="entry name" value="BLL3656 PROTEIN"/>
    <property type="match status" value="1"/>
</dbReference>
<dbReference type="Gene3D" id="3.20.20.150">
    <property type="entry name" value="Divalent-metal-dependent TIM barrel enzymes"/>
    <property type="match status" value="1"/>
</dbReference>
<reference evidence="2 3" key="1">
    <citation type="submission" date="2020-08" db="EMBL/GenBank/DDBJ databases">
        <title>The Agave Microbiome: Exploring the role of microbial communities in plant adaptations to desert environments.</title>
        <authorList>
            <person name="Partida-Martinez L.P."/>
        </authorList>
    </citation>
    <scope>NUCLEOTIDE SEQUENCE [LARGE SCALE GENOMIC DNA]</scope>
    <source>
        <strain evidence="2 3">AT2.18</strain>
    </source>
</reference>
<dbReference type="RefSeq" id="WP_311736159.1">
    <property type="nucleotide sequence ID" value="NZ_JACHVU010000007.1"/>
</dbReference>
<proteinExistence type="predicted"/>
<protein>
    <submittedName>
        <fullName evidence="2">Sugar phosphate isomerase/epimerase</fullName>
    </submittedName>
</protein>
<sequence length="282" mass="29841">MKLPQLIATAWTSAGNTSPMACPATSPVPITERVRAIAEAGYAGFGLIADDLLAVRDSIGFAALRDLAADLGLTHIEIELIERWWVPRGAPGHTFDVRDLLLDAARVLKPAFVKIGSENGAPAADLRPLVAPLRELGDDAARLGTRIALEPMPFSRVDSVPRGAELAAATGHPAVGLVIDAWHVFRAGTSLSELRATLPGDIIFGVELDDAAPEVAGTLFDDTVERRLLCGEGSFDLAGLVQLLRDKGFDGPWGVEILSSTFRELPVQEALALAADTAQTVL</sequence>
<dbReference type="InterPro" id="IPR050312">
    <property type="entry name" value="IolE/XylAMocC-like"/>
</dbReference>
<dbReference type="PANTHER" id="PTHR12110">
    <property type="entry name" value="HYDROXYPYRUVATE ISOMERASE"/>
    <property type="match status" value="1"/>
</dbReference>
<evidence type="ECO:0000259" key="1">
    <source>
        <dbReference type="Pfam" id="PF01261"/>
    </source>
</evidence>
<feature type="domain" description="Xylose isomerase-like TIM barrel" evidence="1">
    <location>
        <begin position="34"/>
        <end position="272"/>
    </location>
</feature>
<dbReference type="GO" id="GO:0016853">
    <property type="term" value="F:isomerase activity"/>
    <property type="evidence" value="ECO:0007669"/>
    <property type="project" value="UniProtKB-KW"/>
</dbReference>
<dbReference type="InterPro" id="IPR036237">
    <property type="entry name" value="Xyl_isomerase-like_sf"/>
</dbReference>
<dbReference type="AlphaFoldDB" id="A0A839Q882"/>
<organism evidence="2 3">
    <name type="scientific">Mycolicibacterium iranicum</name>
    <name type="common">Mycobacterium iranicum</name>
    <dbReference type="NCBI Taxonomy" id="912594"/>
    <lineage>
        <taxon>Bacteria</taxon>
        <taxon>Bacillati</taxon>
        <taxon>Actinomycetota</taxon>
        <taxon>Actinomycetes</taxon>
        <taxon>Mycobacteriales</taxon>
        <taxon>Mycobacteriaceae</taxon>
        <taxon>Mycolicibacterium</taxon>
    </lineage>
</organism>
<name>A0A839Q882_MYCIR</name>
<keyword evidence="2" id="KW-0413">Isomerase</keyword>
<evidence type="ECO:0000313" key="3">
    <source>
        <dbReference type="Proteomes" id="UP000550501"/>
    </source>
</evidence>
<dbReference type="EMBL" id="JACHVU010000007">
    <property type="protein sequence ID" value="MBB2991713.1"/>
    <property type="molecule type" value="Genomic_DNA"/>
</dbReference>
<accession>A0A839Q882</accession>
<dbReference type="InterPro" id="IPR013022">
    <property type="entry name" value="Xyl_isomerase-like_TIM-brl"/>
</dbReference>
<dbReference type="Pfam" id="PF01261">
    <property type="entry name" value="AP_endonuc_2"/>
    <property type="match status" value="1"/>
</dbReference>
<keyword evidence="3" id="KW-1185">Reference proteome</keyword>